<proteinExistence type="predicted"/>
<organism evidence="2 3">
    <name type="scientific">Athelia psychrophila</name>
    <dbReference type="NCBI Taxonomy" id="1759441"/>
    <lineage>
        <taxon>Eukaryota</taxon>
        <taxon>Fungi</taxon>
        <taxon>Dikarya</taxon>
        <taxon>Basidiomycota</taxon>
        <taxon>Agaricomycotina</taxon>
        <taxon>Agaricomycetes</taxon>
        <taxon>Agaricomycetidae</taxon>
        <taxon>Atheliales</taxon>
        <taxon>Atheliaceae</taxon>
        <taxon>Athelia</taxon>
    </lineage>
</organism>
<dbReference type="AlphaFoldDB" id="A0A166FRD2"/>
<reference evidence="2 3" key="1">
    <citation type="journal article" date="2016" name="Mol. Biol. Evol.">
        <title>Comparative Genomics of Early-Diverging Mushroom-Forming Fungi Provides Insights into the Origins of Lignocellulose Decay Capabilities.</title>
        <authorList>
            <person name="Nagy L.G."/>
            <person name="Riley R."/>
            <person name="Tritt A."/>
            <person name="Adam C."/>
            <person name="Daum C."/>
            <person name="Floudas D."/>
            <person name="Sun H."/>
            <person name="Yadav J.S."/>
            <person name="Pangilinan J."/>
            <person name="Larsson K.H."/>
            <person name="Matsuura K."/>
            <person name="Barry K."/>
            <person name="Labutti K."/>
            <person name="Kuo R."/>
            <person name="Ohm R.A."/>
            <person name="Bhattacharya S.S."/>
            <person name="Shirouzu T."/>
            <person name="Yoshinaga Y."/>
            <person name="Martin F.M."/>
            <person name="Grigoriev I.V."/>
            <person name="Hibbett D.S."/>
        </authorList>
    </citation>
    <scope>NUCLEOTIDE SEQUENCE [LARGE SCALE GENOMIC DNA]</scope>
    <source>
        <strain evidence="2 3">CBS 109695</strain>
    </source>
</reference>
<accession>A0A166FRD2</accession>
<protein>
    <submittedName>
        <fullName evidence="2">Uncharacterized protein</fullName>
    </submittedName>
</protein>
<feature type="region of interest" description="Disordered" evidence="1">
    <location>
        <begin position="1"/>
        <end position="54"/>
    </location>
</feature>
<dbReference type="Proteomes" id="UP000076532">
    <property type="component" value="Unassembled WGS sequence"/>
</dbReference>
<keyword evidence="3" id="KW-1185">Reference proteome</keyword>
<evidence type="ECO:0000313" key="3">
    <source>
        <dbReference type="Proteomes" id="UP000076532"/>
    </source>
</evidence>
<evidence type="ECO:0000313" key="2">
    <source>
        <dbReference type="EMBL" id="KZP17078.1"/>
    </source>
</evidence>
<dbReference type="EMBL" id="KV417586">
    <property type="protein sequence ID" value="KZP17078.1"/>
    <property type="molecule type" value="Genomic_DNA"/>
</dbReference>
<sequence>MPCTPARRLPQGASIPNTSRRLRESGRLAHRRPYGRDARASGPPTSLERRAKNKNKCAAHIQSTVAMFSTLAAMIHDFTELGDGTIMHATYVGRSSIGMPEWFAKEREKMAE</sequence>
<evidence type="ECO:0000256" key="1">
    <source>
        <dbReference type="SAM" id="MobiDB-lite"/>
    </source>
</evidence>
<name>A0A166FRD2_9AGAM</name>
<gene>
    <name evidence="2" type="ORF">FIBSPDRAFT_1047045</name>
</gene>